<dbReference type="Proteomes" id="UP000299102">
    <property type="component" value="Unassembled WGS sequence"/>
</dbReference>
<evidence type="ECO:0000313" key="3">
    <source>
        <dbReference type="Proteomes" id="UP000299102"/>
    </source>
</evidence>
<feature type="compositionally biased region" description="Polar residues" evidence="1">
    <location>
        <begin position="9"/>
        <end position="25"/>
    </location>
</feature>
<protein>
    <submittedName>
        <fullName evidence="2">Uncharacterized protein</fullName>
    </submittedName>
</protein>
<feature type="region of interest" description="Disordered" evidence="1">
    <location>
        <begin position="1"/>
        <end position="25"/>
    </location>
</feature>
<gene>
    <name evidence="2" type="ORF">EVAR_25892_1</name>
</gene>
<sequence>MKRTASEGILSSQLLRAQSPKPNGSKESLWVIKWDDYGHPFFLRQFLRQHSVTAVQVITGESARYYHCIVKGHRYTRRPELIRHLGQPPNARYFGKGVRIMAHSEKEYRTVQRYLTAASQANPEII</sequence>
<evidence type="ECO:0000256" key="1">
    <source>
        <dbReference type="SAM" id="MobiDB-lite"/>
    </source>
</evidence>
<organism evidence="2 3">
    <name type="scientific">Eumeta variegata</name>
    <name type="common">Bagworm moth</name>
    <name type="synonym">Eumeta japonica</name>
    <dbReference type="NCBI Taxonomy" id="151549"/>
    <lineage>
        <taxon>Eukaryota</taxon>
        <taxon>Metazoa</taxon>
        <taxon>Ecdysozoa</taxon>
        <taxon>Arthropoda</taxon>
        <taxon>Hexapoda</taxon>
        <taxon>Insecta</taxon>
        <taxon>Pterygota</taxon>
        <taxon>Neoptera</taxon>
        <taxon>Endopterygota</taxon>
        <taxon>Lepidoptera</taxon>
        <taxon>Glossata</taxon>
        <taxon>Ditrysia</taxon>
        <taxon>Tineoidea</taxon>
        <taxon>Psychidae</taxon>
        <taxon>Oiketicinae</taxon>
        <taxon>Eumeta</taxon>
    </lineage>
</organism>
<name>A0A4C1W532_EUMVA</name>
<evidence type="ECO:0000313" key="2">
    <source>
        <dbReference type="EMBL" id="GBP45187.1"/>
    </source>
</evidence>
<comment type="caution">
    <text evidence="2">The sequence shown here is derived from an EMBL/GenBank/DDBJ whole genome shotgun (WGS) entry which is preliminary data.</text>
</comment>
<keyword evidence="3" id="KW-1185">Reference proteome</keyword>
<accession>A0A4C1W532</accession>
<dbReference type="EMBL" id="BGZK01000466">
    <property type="protein sequence ID" value="GBP45187.1"/>
    <property type="molecule type" value="Genomic_DNA"/>
</dbReference>
<dbReference type="AlphaFoldDB" id="A0A4C1W532"/>
<reference evidence="2 3" key="1">
    <citation type="journal article" date="2019" name="Commun. Biol.">
        <title>The bagworm genome reveals a unique fibroin gene that provides high tensile strength.</title>
        <authorList>
            <person name="Kono N."/>
            <person name="Nakamura H."/>
            <person name="Ohtoshi R."/>
            <person name="Tomita M."/>
            <person name="Numata K."/>
            <person name="Arakawa K."/>
        </authorList>
    </citation>
    <scope>NUCLEOTIDE SEQUENCE [LARGE SCALE GENOMIC DNA]</scope>
</reference>
<proteinExistence type="predicted"/>